<evidence type="ECO:0000259" key="2">
    <source>
        <dbReference type="Pfam" id="PF00975"/>
    </source>
</evidence>
<dbReference type="Pfam" id="PF00975">
    <property type="entry name" value="Thioesterase"/>
    <property type="match status" value="1"/>
</dbReference>
<dbReference type="RefSeq" id="WP_378194946.1">
    <property type="nucleotide sequence ID" value="NZ_JBHLZP010000012.1"/>
</dbReference>
<evidence type="ECO:0000313" key="3">
    <source>
        <dbReference type="EMBL" id="MFB9831245.1"/>
    </source>
</evidence>
<keyword evidence="4" id="KW-1185">Reference proteome</keyword>
<organism evidence="3 4">
    <name type="scientific">Actinoallomurus acaciae</name>
    <dbReference type="NCBI Taxonomy" id="502577"/>
    <lineage>
        <taxon>Bacteria</taxon>
        <taxon>Bacillati</taxon>
        <taxon>Actinomycetota</taxon>
        <taxon>Actinomycetes</taxon>
        <taxon>Streptosporangiales</taxon>
        <taxon>Thermomonosporaceae</taxon>
        <taxon>Actinoallomurus</taxon>
    </lineage>
</organism>
<sequence length="239" mass="25531">MRLFCVPHSGAGAAVYRPWDPLLPGDVELVSLRLPGREARFREPAFSSLEDLVPELVDDLTPLLDVPYGWFGHSGGALVAFEACREIRRRGLPEPARLAVSSRPAPHLAAPSVSVLGLPEGTSVRDATDAELAALVAALNGAPGEARGGTAAFAPFVRTLRADLSFVEAYEYRPEPPLDLPISVFGGEQDPAASPDGLRAWHAHSSVGCTVQAFPGGHFFLHQARERFVAALVRALLKT</sequence>
<dbReference type="InterPro" id="IPR029058">
    <property type="entry name" value="AB_hydrolase_fold"/>
</dbReference>
<name>A0ABV5Y890_9ACTN</name>
<dbReference type="PANTHER" id="PTHR11487:SF0">
    <property type="entry name" value="S-ACYL FATTY ACID SYNTHASE THIOESTERASE, MEDIUM CHAIN"/>
    <property type="match status" value="1"/>
</dbReference>
<reference evidence="3 4" key="1">
    <citation type="submission" date="2024-09" db="EMBL/GenBank/DDBJ databases">
        <authorList>
            <person name="Sun Q."/>
            <person name="Mori K."/>
        </authorList>
    </citation>
    <scope>NUCLEOTIDE SEQUENCE [LARGE SCALE GENOMIC DNA]</scope>
    <source>
        <strain evidence="3 4">TBRC 0563</strain>
    </source>
</reference>
<accession>A0ABV5Y890</accession>
<dbReference type="InterPro" id="IPR001031">
    <property type="entry name" value="Thioesterase"/>
</dbReference>
<gene>
    <name evidence="3" type="ORF">ACFFNX_03485</name>
</gene>
<evidence type="ECO:0000313" key="4">
    <source>
        <dbReference type="Proteomes" id="UP001589627"/>
    </source>
</evidence>
<feature type="domain" description="Thioesterase" evidence="2">
    <location>
        <begin position="2"/>
        <end position="229"/>
    </location>
</feature>
<protein>
    <submittedName>
        <fullName evidence="3">Thioesterase II family protein</fullName>
    </submittedName>
</protein>
<dbReference type="PANTHER" id="PTHR11487">
    <property type="entry name" value="THIOESTERASE"/>
    <property type="match status" value="1"/>
</dbReference>
<dbReference type="Proteomes" id="UP001589627">
    <property type="component" value="Unassembled WGS sequence"/>
</dbReference>
<proteinExistence type="inferred from homology"/>
<dbReference type="InterPro" id="IPR012223">
    <property type="entry name" value="TEII"/>
</dbReference>
<dbReference type="Gene3D" id="3.40.50.1820">
    <property type="entry name" value="alpha/beta hydrolase"/>
    <property type="match status" value="1"/>
</dbReference>
<dbReference type="SUPFAM" id="SSF53474">
    <property type="entry name" value="alpha/beta-Hydrolases"/>
    <property type="match status" value="1"/>
</dbReference>
<comment type="similarity">
    <text evidence="1">Belongs to the thioesterase family.</text>
</comment>
<dbReference type="EMBL" id="JBHLZP010000012">
    <property type="protein sequence ID" value="MFB9831245.1"/>
    <property type="molecule type" value="Genomic_DNA"/>
</dbReference>
<evidence type="ECO:0000256" key="1">
    <source>
        <dbReference type="ARBA" id="ARBA00007169"/>
    </source>
</evidence>
<comment type="caution">
    <text evidence="3">The sequence shown here is derived from an EMBL/GenBank/DDBJ whole genome shotgun (WGS) entry which is preliminary data.</text>
</comment>